<reference evidence="2" key="1">
    <citation type="submission" date="2021-01" db="EMBL/GenBank/DDBJ databases">
        <title>Whole genome shotgun sequence of Planosporangium flavigriseum NBRC 105377.</title>
        <authorList>
            <person name="Komaki H."/>
            <person name="Tamura T."/>
        </authorList>
    </citation>
    <scope>NUCLEOTIDE SEQUENCE</scope>
    <source>
        <strain evidence="2">NBRC 105377</strain>
    </source>
</reference>
<comment type="caution">
    <text evidence="2">The sequence shown here is derived from an EMBL/GenBank/DDBJ whole genome shotgun (WGS) entry which is preliminary data.</text>
</comment>
<dbReference type="Proteomes" id="UP000653674">
    <property type="component" value="Unassembled WGS sequence"/>
</dbReference>
<proteinExistence type="predicted"/>
<sequence length="77" mass="8193">MLGVVLVFVLAPGVRPADVGLVWPPGHQVPAAIGFTAYFLVIVLAATVLLRRRARQGKSVPGQDWFVALLPGCRSIS</sequence>
<name>A0A8J3LRT1_9ACTN</name>
<feature type="transmembrane region" description="Helical" evidence="1">
    <location>
        <begin position="32"/>
        <end position="50"/>
    </location>
</feature>
<dbReference type="RefSeq" id="WP_168079469.1">
    <property type="nucleotide sequence ID" value="NZ_BAAAQJ010000027.1"/>
</dbReference>
<organism evidence="2 3">
    <name type="scientific">Planosporangium flavigriseum</name>
    <dbReference type="NCBI Taxonomy" id="373681"/>
    <lineage>
        <taxon>Bacteria</taxon>
        <taxon>Bacillati</taxon>
        <taxon>Actinomycetota</taxon>
        <taxon>Actinomycetes</taxon>
        <taxon>Micromonosporales</taxon>
        <taxon>Micromonosporaceae</taxon>
        <taxon>Planosporangium</taxon>
    </lineage>
</organism>
<keyword evidence="3" id="KW-1185">Reference proteome</keyword>
<evidence type="ECO:0000313" key="3">
    <source>
        <dbReference type="Proteomes" id="UP000653674"/>
    </source>
</evidence>
<accession>A0A8J3LRT1</accession>
<protein>
    <submittedName>
        <fullName evidence="2">Uncharacterized protein</fullName>
    </submittedName>
</protein>
<keyword evidence="1" id="KW-1133">Transmembrane helix</keyword>
<keyword evidence="1" id="KW-0812">Transmembrane</keyword>
<evidence type="ECO:0000313" key="2">
    <source>
        <dbReference type="EMBL" id="GIG75418.1"/>
    </source>
</evidence>
<gene>
    <name evidence="2" type="ORF">Pfl04_38220</name>
</gene>
<dbReference type="EMBL" id="BONU01000031">
    <property type="protein sequence ID" value="GIG75418.1"/>
    <property type="molecule type" value="Genomic_DNA"/>
</dbReference>
<evidence type="ECO:0000256" key="1">
    <source>
        <dbReference type="SAM" id="Phobius"/>
    </source>
</evidence>
<dbReference type="AlphaFoldDB" id="A0A8J3LRT1"/>
<keyword evidence="1" id="KW-0472">Membrane</keyword>